<dbReference type="Gene3D" id="1.10.3720.10">
    <property type="entry name" value="MetI-like"/>
    <property type="match status" value="1"/>
</dbReference>
<feature type="transmembrane region" description="Helical" evidence="7">
    <location>
        <begin position="113"/>
        <end position="131"/>
    </location>
</feature>
<feature type="transmembrane region" description="Helical" evidence="7">
    <location>
        <begin position="35"/>
        <end position="60"/>
    </location>
</feature>
<feature type="transmembrane region" description="Helical" evidence="7">
    <location>
        <begin position="163"/>
        <end position="185"/>
    </location>
</feature>
<accession>A0A9J6R820</accession>
<evidence type="ECO:0000256" key="2">
    <source>
        <dbReference type="ARBA" id="ARBA00022448"/>
    </source>
</evidence>
<comment type="subcellular location">
    <subcellularLocation>
        <location evidence="1 7">Cell membrane</location>
        <topology evidence="1 7">Multi-pass membrane protein</topology>
    </subcellularLocation>
</comment>
<proteinExistence type="inferred from homology"/>
<protein>
    <submittedName>
        <fullName evidence="9">Amino acid ABC transporter permease</fullName>
    </submittedName>
</protein>
<evidence type="ECO:0000256" key="6">
    <source>
        <dbReference type="ARBA" id="ARBA00023136"/>
    </source>
</evidence>
<gene>
    <name evidence="9" type="ORF">OWO01_00930</name>
</gene>
<organism evidence="9 10">
    <name type="scientific">Natronobacillus azotifigens</name>
    <dbReference type="NCBI Taxonomy" id="472978"/>
    <lineage>
        <taxon>Bacteria</taxon>
        <taxon>Bacillati</taxon>
        <taxon>Bacillota</taxon>
        <taxon>Bacilli</taxon>
        <taxon>Bacillales</taxon>
        <taxon>Bacillaceae</taxon>
        <taxon>Natronobacillus</taxon>
    </lineage>
</organism>
<dbReference type="Pfam" id="PF00528">
    <property type="entry name" value="BPD_transp_1"/>
    <property type="match status" value="1"/>
</dbReference>
<dbReference type="GO" id="GO:0043190">
    <property type="term" value="C:ATP-binding cassette (ABC) transporter complex"/>
    <property type="evidence" value="ECO:0007669"/>
    <property type="project" value="InterPro"/>
</dbReference>
<dbReference type="SUPFAM" id="SSF161098">
    <property type="entry name" value="MetI-like"/>
    <property type="match status" value="1"/>
</dbReference>
<feature type="transmembrane region" description="Helical" evidence="7">
    <location>
        <begin position="231"/>
        <end position="255"/>
    </location>
</feature>
<feature type="domain" description="ABC transmembrane type-1" evidence="8">
    <location>
        <begin position="196"/>
        <end position="390"/>
    </location>
</feature>
<dbReference type="GO" id="GO:0006865">
    <property type="term" value="P:amino acid transport"/>
    <property type="evidence" value="ECO:0007669"/>
    <property type="project" value="TreeGrafter"/>
</dbReference>
<dbReference type="PANTHER" id="PTHR30614:SF41">
    <property type="entry name" value="INNER MEMBRANE AMINO-ACID ABC TRANSPORTER PERMEASE PROTEIN YHDY"/>
    <property type="match status" value="1"/>
</dbReference>
<feature type="transmembrane region" description="Helical" evidence="7">
    <location>
        <begin position="371"/>
        <end position="388"/>
    </location>
</feature>
<keyword evidence="10" id="KW-1185">Reference proteome</keyword>
<feature type="transmembrane region" description="Helical" evidence="7">
    <location>
        <begin position="341"/>
        <end position="359"/>
    </location>
</feature>
<dbReference type="NCBIfam" id="TIGR01726">
    <property type="entry name" value="HEQRo_perm_3TM"/>
    <property type="match status" value="1"/>
</dbReference>
<keyword evidence="2 7" id="KW-0813">Transport</keyword>
<comment type="caution">
    <text evidence="9">The sequence shown here is derived from an EMBL/GenBank/DDBJ whole genome shotgun (WGS) entry which is preliminary data.</text>
</comment>
<evidence type="ECO:0000259" key="8">
    <source>
        <dbReference type="PROSITE" id="PS50928"/>
    </source>
</evidence>
<evidence type="ECO:0000313" key="9">
    <source>
        <dbReference type="EMBL" id="MCZ0701773.1"/>
    </source>
</evidence>
<dbReference type="Proteomes" id="UP001084197">
    <property type="component" value="Unassembled WGS sequence"/>
</dbReference>
<dbReference type="PROSITE" id="PS50928">
    <property type="entry name" value="ABC_TM1"/>
    <property type="match status" value="1"/>
</dbReference>
<keyword evidence="5 7" id="KW-1133">Transmembrane helix</keyword>
<evidence type="ECO:0000256" key="1">
    <source>
        <dbReference type="ARBA" id="ARBA00004651"/>
    </source>
</evidence>
<feature type="transmembrane region" description="Helical" evidence="7">
    <location>
        <begin position="137"/>
        <end position="156"/>
    </location>
</feature>
<dbReference type="RefSeq" id="WP_268778533.1">
    <property type="nucleotide sequence ID" value="NZ_JAPRAT010000001.1"/>
</dbReference>
<evidence type="ECO:0000256" key="7">
    <source>
        <dbReference type="RuleBase" id="RU363032"/>
    </source>
</evidence>
<dbReference type="InterPro" id="IPR010065">
    <property type="entry name" value="AA_ABC_transptr_permease_3TM"/>
</dbReference>
<evidence type="ECO:0000256" key="3">
    <source>
        <dbReference type="ARBA" id="ARBA00022475"/>
    </source>
</evidence>
<dbReference type="InterPro" id="IPR043429">
    <property type="entry name" value="ArtM/GltK/GlnP/TcyL/YhdX-like"/>
</dbReference>
<feature type="transmembrane region" description="Helical" evidence="7">
    <location>
        <begin position="86"/>
        <end position="106"/>
    </location>
</feature>
<feature type="transmembrane region" description="Helical" evidence="7">
    <location>
        <begin position="197"/>
        <end position="219"/>
    </location>
</feature>
<comment type="similarity">
    <text evidence="7">Belongs to the binding-protein-dependent transport system permease family.</text>
</comment>
<dbReference type="EMBL" id="JAPRAT010000001">
    <property type="protein sequence ID" value="MCZ0701773.1"/>
    <property type="molecule type" value="Genomic_DNA"/>
</dbReference>
<evidence type="ECO:0000256" key="5">
    <source>
        <dbReference type="ARBA" id="ARBA00022989"/>
    </source>
</evidence>
<reference evidence="9" key="1">
    <citation type="submission" date="2022-11" db="EMBL/GenBank/DDBJ databases">
        <title>WGS of Natronobacillus azotifigens 24KS-1, an anaerobic diazotrophic haloalkaliphile from soda-rich habitats.</title>
        <authorList>
            <person name="Sorokin D.Y."/>
            <person name="Merkel A.Y."/>
        </authorList>
    </citation>
    <scope>NUCLEOTIDE SEQUENCE</scope>
    <source>
        <strain evidence="9">24KS-1</strain>
    </source>
</reference>
<dbReference type="AlphaFoldDB" id="A0A9J6R820"/>
<keyword evidence="4 7" id="KW-0812">Transmembrane</keyword>
<evidence type="ECO:0000256" key="4">
    <source>
        <dbReference type="ARBA" id="ARBA00022692"/>
    </source>
</evidence>
<dbReference type="InterPro" id="IPR035906">
    <property type="entry name" value="MetI-like_sf"/>
</dbReference>
<name>A0A9J6R820_9BACI</name>
<dbReference type="InterPro" id="IPR000515">
    <property type="entry name" value="MetI-like"/>
</dbReference>
<dbReference type="CDD" id="cd06261">
    <property type="entry name" value="TM_PBP2"/>
    <property type="match status" value="1"/>
</dbReference>
<dbReference type="GO" id="GO:0022857">
    <property type="term" value="F:transmembrane transporter activity"/>
    <property type="evidence" value="ECO:0007669"/>
    <property type="project" value="InterPro"/>
</dbReference>
<sequence>MSENLKLVEYTKPIAPPVNSIGALEWLKKNLFNNWFNSVLTIVSAIVLYLVVTNALYWVFIEAQWAVISNNYKLFMVGQYPVSELWRVWVALLFASLLFGMSSGVWKGTMIRIASILTLIYLLHIIVPFTATESKVWLSAQIGVLIFGYFLGSFLPKAKWITLIGWFFVIPVSILLLRGFGIGAFPLVRTNLWNGLLLTILISIVAIVLSMPIGVLLALGRTSKLPAIKYFCISYIELIRGIPLITILFMAQIIVPLFLPPGMAIDNVVRVMIGATLFTSAYMAENVRGGLQSIPKGQYEAAKTIGLNPVQTTTFIILPQALRAIIPTIVGQSISMFKDTTLVAIVGLVDLLGIAQSVKSNPDFLGRHMEVYIFIAFVYWVIAYTMSYSSRRLEKSLGVGER</sequence>
<keyword evidence="6 7" id="KW-0472">Membrane</keyword>
<keyword evidence="3" id="KW-1003">Cell membrane</keyword>
<dbReference type="PANTHER" id="PTHR30614">
    <property type="entry name" value="MEMBRANE COMPONENT OF AMINO ACID ABC TRANSPORTER"/>
    <property type="match status" value="1"/>
</dbReference>
<feature type="transmembrane region" description="Helical" evidence="7">
    <location>
        <begin position="267"/>
        <end position="284"/>
    </location>
</feature>
<evidence type="ECO:0000313" key="10">
    <source>
        <dbReference type="Proteomes" id="UP001084197"/>
    </source>
</evidence>